<proteinExistence type="inferred from homology"/>
<organism evidence="7 8">
    <name type="scientific">Sphingobacterium puteale</name>
    <dbReference type="NCBI Taxonomy" id="2420510"/>
    <lineage>
        <taxon>Bacteria</taxon>
        <taxon>Pseudomonadati</taxon>
        <taxon>Bacteroidota</taxon>
        <taxon>Sphingobacteriia</taxon>
        <taxon>Sphingobacteriales</taxon>
        <taxon>Sphingobacteriaceae</taxon>
        <taxon>Sphingobacterium</taxon>
    </lineage>
</organism>
<dbReference type="NCBIfam" id="TIGR02937">
    <property type="entry name" value="sigma70-ECF"/>
    <property type="match status" value="1"/>
</dbReference>
<dbReference type="PANTHER" id="PTHR43133">
    <property type="entry name" value="RNA POLYMERASE ECF-TYPE SIGMA FACTO"/>
    <property type="match status" value="1"/>
</dbReference>
<dbReference type="Proteomes" id="UP000282423">
    <property type="component" value="Unassembled WGS sequence"/>
</dbReference>
<dbReference type="GO" id="GO:0016987">
    <property type="term" value="F:sigma factor activity"/>
    <property type="evidence" value="ECO:0007669"/>
    <property type="project" value="UniProtKB-KW"/>
</dbReference>
<reference evidence="7 8" key="1">
    <citation type="submission" date="2018-10" db="EMBL/GenBank/DDBJ databases">
        <title>Sphingobacterium sp. M05W1-28.</title>
        <authorList>
            <person name="Cai H."/>
        </authorList>
    </citation>
    <scope>NUCLEOTIDE SEQUENCE [LARGE SCALE GENOMIC DNA]</scope>
    <source>
        <strain evidence="7 8">M05W1-28</strain>
    </source>
</reference>
<feature type="domain" description="RNA polymerase sigma factor 70 region 4 type 2" evidence="6">
    <location>
        <begin position="126"/>
        <end position="176"/>
    </location>
</feature>
<dbReference type="InterPro" id="IPR013249">
    <property type="entry name" value="RNA_pol_sigma70_r4_t2"/>
</dbReference>
<dbReference type="InterPro" id="IPR007627">
    <property type="entry name" value="RNA_pol_sigma70_r2"/>
</dbReference>
<dbReference type="PANTHER" id="PTHR43133:SF46">
    <property type="entry name" value="RNA POLYMERASE SIGMA-70 FACTOR ECF SUBFAMILY"/>
    <property type="match status" value="1"/>
</dbReference>
<dbReference type="GO" id="GO:0003677">
    <property type="term" value="F:DNA binding"/>
    <property type="evidence" value="ECO:0007669"/>
    <property type="project" value="InterPro"/>
</dbReference>
<evidence type="ECO:0000259" key="5">
    <source>
        <dbReference type="Pfam" id="PF04542"/>
    </source>
</evidence>
<dbReference type="OrthoDB" id="659361at2"/>
<keyword evidence="2" id="KW-0805">Transcription regulation</keyword>
<dbReference type="InterPro" id="IPR014327">
    <property type="entry name" value="RNA_pol_sigma70_bacteroid"/>
</dbReference>
<name>A0A420W1G7_9SPHI</name>
<sequence>MNYHSASDRELLESCCLYEDLKAYNELVARYSPKLYAVCKYYLNDTFLAEEIALDVLFWLWKKRQQLEIPVNVSAYLHRAARNAVISHMRKQSQHIVSTIEQYAEDDVVEQHMADYAIICREGEDQYKQLLAELSPQRKEVFVLSREGGFSYKEIAQKTNLSINTIENYISSALKHFRKGILPIVILLLNQLV</sequence>
<dbReference type="InterPro" id="IPR013325">
    <property type="entry name" value="RNA_pol_sigma_r2"/>
</dbReference>
<dbReference type="InterPro" id="IPR039425">
    <property type="entry name" value="RNA_pol_sigma-70-like"/>
</dbReference>
<evidence type="ECO:0000256" key="3">
    <source>
        <dbReference type="ARBA" id="ARBA00023082"/>
    </source>
</evidence>
<dbReference type="NCBIfam" id="TIGR02985">
    <property type="entry name" value="Sig70_bacteroi1"/>
    <property type="match status" value="1"/>
</dbReference>
<feature type="domain" description="RNA polymerase sigma-70 region 2" evidence="5">
    <location>
        <begin position="27"/>
        <end position="93"/>
    </location>
</feature>
<evidence type="ECO:0000256" key="4">
    <source>
        <dbReference type="ARBA" id="ARBA00023163"/>
    </source>
</evidence>
<keyword evidence="3" id="KW-0731">Sigma factor</keyword>
<comment type="similarity">
    <text evidence="1">Belongs to the sigma-70 factor family. ECF subfamily.</text>
</comment>
<dbReference type="GO" id="GO:0006352">
    <property type="term" value="P:DNA-templated transcription initiation"/>
    <property type="evidence" value="ECO:0007669"/>
    <property type="project" value="InterPro"/>
</dbReference>
<dbReference type="InterPro" id="IPR013324">
    <property type="entry name" value="RNA_pol_sigma_r3/r4-like"/>
</dbReference>
<accession>A0A420W1G7</accession>
<comment type="caution">
    <text evidence="7">The sequence shown here is derived from an EMBL/GenBank/DDBJ whole genome shotgun (WGS) entry which is preliminary data.</text>
</comment>
<dbReference type="CDD" id="cd06171">
    <property type="entry name" value="Sigma70_r4"/>
    <property type="match status" value="1"/>
</dbReference>
<dbReference type="Gene3D" id="1.10.10.10">
    <property type="entry name" value="Winged helix-like DNA-binding domain superfamily/Winged helix DNA-binding domain"/>
    <property type="match status" value="1"/>
</dbReference>
<dbReference type="EMBL" id="RBWS01000005">
    <property type="protein sequence ID" value="RKO72435.1"/>
    <property type="molecule type" value="Genomic_DNA"/>
</dbReference>
<dbReference type="InterPro" id="IPR014284">
    <property type="entry name" value="RNA_pol_sigma-70_dom"/>
</dbReference>
<dbReference type="Pfam" id="PF04542">
    <property type="entry name" value="Sigma70_r2"/>
    <property type="match status" value="1"/>
</dbReference>
<dbReference type="RefSeq" id="WP_121122421.1">
    <property type="nucleotide sequence ID" value="NZ_RBWS01000005.1"/>
</dbReference>
<dbReference type="SUPFAM" id="SSF88659">
    <property type="entry name" value="Sigma3 and sigma4 domains of RNA polymerase sigma factors"/>
    <property type="match status" value="1"/>
</dbReference>
<evidence type="ECO:0000313" key="7">
    <source>
        <dbReference type="EMBL" id="RKO72435.1"/>
    </source>
</evidence>
<keyword evidence="8" id="KW-1185">Reference proteome</keyword>
<dbReference type="Pfam" id="PF08281">
    <property type="entry name" value="Sigma70_r4_2"/>
    <property type="match status" value="1"/>
</dbReference>
<dbReference type="Gene3D" id="1.10.1740.10">
    <property type="match status" value="1"/>
</dbReference>
<dbReference type="SUPFAM" id="SSF88946">
    <property type="entry name" value="Sigma2 domain of RNA polymerase sigma factors"/>
    <property type="match status" value="1"/>
</dbReference>
<evidence type="ECO:0000313" key="8">
    <source>
        <dbReference type="Proteomes" id="UP000282423"/>
    </source>
</evidence>
<dbReference type="InterPro" id="IPR036388">
    <property type="entry name" value="WH-like_DNA-bd_sf"/>
</dbReference>
<evidence type="ECO:0000259" key="6">
    <source>
        <dbReference type="Pfam" id="PF08281"/>
    </source>
</evidence>
<evidence type="ECO:0000256" key="2">
    <source>
        <dbReference type="ARBA" id="ARBA00023015"/>
    </source>
</evidence>
<keyword evidence="4" id="KW-0804">Transcription</keyword>
<evidence type="ECO:0000256" key="1">
    <source>
        <dbReference type="ARBA" id="ARBA00010641"/>
    </source>
</evidence>
<gene>
    <name evidence="7" type="ORF">D7322_06440</name>
</gene>
<protein>
    <submittedName>
        <fullName evidence="7">RNA polymerase sigma-70 factor</fullName>
    </submittedName>
</protein>
<dbReference type="AlphaFoldDB" id="A0A420W1G7"/>